<reference evidence="2" key="1">
    <citation type="submission" date="2023-05" db="EMBL/GenBank/DDBJ databases">
        <title>Nepenthes gracilis genome sequencing.</title>
        <authorList>
            <person name="Fukushima K."/>
        </authorList>
    </citation>
    <scope>NUCLEOTIDE SEQUENCE</scope>
    <source>
        <strain evidence="2">SING2019-196</strain>
    </source>
</reference>
<protein>
    <submittedName>
        <fullName evidence="2">Uncharacterized protein</fullName>
    </submittedName>
</protein>
<evidence type="ECO:0000313" key="2">
    <source>
        <dbReference type="EMBL" id="GMH03435.1"/>
    </source>
</evidence>
<evidence type="ECO:0000313" key="3">
    <source>
        <dbReference type="Proteomes" id="UP001279734"/>
    </source>
</evidence>
<gene>
    <name evidence="2" type="ORF">Nepgr_005274</name>
</gene>
<keyword evidence="3" id="KW-1185">Reference proteome</keyword>
<sequence>MDACSLNTAGSIAKIRMRDKRQAHLHQQGKVQQQQIPGQQMSTLAHRPSNTQHTSGVKGDWANLLELENGCVAVAFVSSFFETLGCCIAALVGDGFGFMRFLAIFASGYQSSVRDCCEVGADVEAVSQDHHQQALYCSSNKKNSLQLIKQGNRHQLPSSTAPGFCTIPAPNPETGIKSNHVSTSSSQSFSRHTKKPSEPIQPSLIHLQ</sequence>
<comment type="caution">
    <text evidence="2">The sequence shown here is derived from an EMBL/GenBank/DDBJ whole genome shotgun (WGS) entry which is preliminary data.</text>
</comment>
<feature type="compositionally biased region" description="Low complexity" evidence="1">
    <location>
        <begin position="178"/>
        <end position="190"/>
    </location>
</feature>
<feature type="region of interest" description="Disordered" evidence="1">
    <location>
        <begin position="175"/>
        <end position="208"/>
    </location>
</feature>
<accession>A0AAD3XG78</accession>
<name>A0AAD3XG78_NEPGR</name>
<organism evidence="2 3">
    <name type="scientific">Nepenthes gracilis</name>
    <name type="common">Slender pitcher plant</name>
    <dbReference type="NCBI Taxonomy" id="150966"/>
    <lineage>
        <taxon>Eukaryota</taxon>
        <taxon>Viridiplantae</taxon>
        <taxon>Streptophyta</taxon>
        <taxon>Embryophyta</taxon>
        <taxon>Tracheophyta</taxon>
        <taxon>Spermatophyta</taxon>
        <taxon>Magnoliopsida</taxon>
        <taxon>eudicotyledons</taxon>
        <taxon>Gunneridae</taxon>
        <taxon>Pentapetalae</taxon>
        <taxon>Caryophyllales</taxon>
        <taxon>Nepenthaceae</taxon>
        <taxon>Nepenthes</taxon>
    </lineage>
</organism>
<dbReference type="AlphaFoldDB" id="A0AAD3XG78"/>
<evidence type="ECO:0000256" key="1">
    <source>
        <dbReference type="SAM" id="MobiDB-lite"/>
    </source>
</evidence>
<dbReference type="Proteomes" id="UP001279734">
    <property type="component" value="Unassembled WGS sequence"/>
</dbReference>
<dbReference type="EMBL" id="BSYO01000004">
    <property type="protein sequence ID" value="GMH03435.1"/>
    <property type="molecule type" value="Genomic_DNA"/>
</dbReference>
<proteinExistence type="predicted"/>